<keyword evidence="1" id="KW-1133">Transmembrane helix</keyword>
<proteinExistence type="predicted"/>
<feature type="transmembrane region" description="Helical" evidence="1">
    <location>
        <begin position="47"/>
        <end position="67"/>
    </location>
</feature>
<dbReference type="Proteomes" id="UP000304914">
    <property type="component" value="Chromosome"/>
</dbReference>
<gene>
    <name evidence="2" type="ORF">NCTC5385_00962</name>
</gene>
<dbReference type="Pfam" id="PF17255">
    <property type="entry name" value="EbsA"/>
    <property type="match status" value="1"/>
</dbReference>
<evidence type="ECO:0000313" key="2">
    <source>
        <dbReference type="EMBL" id="VTS21152.1"/>
    </source>
</evidence>
<organism evidence="2 3">
    <name type="scientific">Streptococcus pseudoporcinus</name>
    <dbReference type="NCBI Taxonomy" id="361101"/>
    <lineage>
        <taxon>Bacteria</taxon>
        <taxon>Bacillati</taxon>
        <taxon>Bacillota</taxon>
        <taxon>Bacilli</taxon>
        <taxon>Lactobacillales</taxon>
        <taxon>Streptococcaceae</taxon>
        <taxon>Streptococcus</taxon>
    </lineage>
</organism>
<dbReference type="STRING" id="873448.STRPO_0570"/>
<keyword evidence="1" id="KW-0472">Membrane</keyword>
<dbReference type="RefSeq" id="WP_138068344.1">
    <property type="nucleotide sequence ID" value="NZ_LR594035.1"/>
</dbReference>
<feature type="transmembrane region" description="Helical" evidence="1">
    <location>
        <begin position="20"/>
        <end position="38"/>
    </location>
</feature>
<dbReference type="EMBL" id="LR594035">
    <property type="protein sequence ID" value="VTS21152.1"/>
    <property type="molecule type" value="Genomic_DNA"/>
</dbReference>
<dbReference type="AlphaFoldDB" id="A0A4U9Y5G4"/>
<name>A0A4U9Y5G4_9STRE</name>
<evidence type="ECO:0000313" key="3">
    <source>
        <dbReference type="Proteomes" id="UP000304914"/>
    </source>
</evidence>
<evidence type="ECO:0000256" key="1">
    <source>
        <dbReference type="SAM" id="Phobius"/>
    </source>
</evidence>
<keyword evidence="1" id="KW-0812">Transmembrane</keyword>
<dbReference type="InterPro" id="IPR020215">
    <property type="entry name" value="EbsA-like"/>
</dbReference>
<protein>
    <submittedName>
        <fullName evidence="2">Membrane protein</fullName>
    </submittedName>
</protein>
<accession>A0A4U9Y5G4</accession>
<reference evidence="2 3" key="1">
    <citation type="submission" date="2019-05" db="EMBL/GenBank/DDBJ databases">
        <authorList>
            <consortium name="Pathogen Informatics"/>
        </authorList>
    </citation>
    <scope>NUCLEOTIDE SEQUENCE [LARGE SCALE GENOMIC DNA]</scope>
    <source>
        <strain evidence="2 3">NCTC5385</strain>
    </source>
</reference>
<sequence>MIKIFGKIRYHWQPELSWSIIYWSIAISPIFIGLSLLYENTNIPSRVFVLFFIFVILVGVGLHRYFLIEEGGILKIVSLRLLGPRKLAISDITKVEVTKSTVTICTSDKNYLFYMRKWPKKYFLDALVINPYFKGEVILVDNLINLDYFEYYKDEKKTLTLL</sequence>